<evidence type="ECO:0000259" key="2">
    <source>
        <dbReference type="Pfam" id="PF19838"/>
    </source>
</evidence>
<accession>A0ABY4BNI2</accession>
<keyword evidence="1" id="KW-1133">Transmembrane helix</keyword>
<gene>
    <name evidence="3" type="ORF">MTP09_12675</name>
</gene>
<evidence type="ECO:0000313" key="4">
    <source>
        <dbReference type="Proteomes" id="UP000831460"/>
    </source>
</evidence>
<evidence type="ECO:0000313" key="3">
    <source>
        <dbReference type="EMBL" id="UOE40747.1"/>
    </source>
</evidence>
<dbReference type="RefSeq" id="WP_243548717.1">
    <property type="nucleotide sequence ID" value="NZ_CP094532.1"/>
</dbReference>
<keyword evidence="1" id="KW-0472">Membrane</keyword>
<sequence>MLILSPNTEITALVKTGFKNILLFLIFLIFNNILAHLSAQNLPENKGVNTTVQKKDTVVVKKESLEAVVETKADNIRNDIPKKMTFLKKKAQVKYQDMQIDADYISIDWDKSLIFARGELDSLGRIKTPAIATQAGKKYEYDEFTYNIKTKQAIALNARTEESEGVIVAEKTKKYNDSVFFMRRGMYTTDEYFIKKKDTTADYYLLAPNIKLIKGEKKSQVITGPIQMYIEQVPTPLIMPFAILPFSDKRSAGILIPSFGEREDVGFYLNGLGYYQPIGEHFDLKLLTDIYTKGSWNVRPEVNYRKSYRYSGNFSADVGTTVRGIKGLSDYQKSGTYRIAWRHQQDTKANPFLTFSASVDVVSQKFYNNTVNNNYAFNQHNLNAQQNSSVSMTKRFLTLPVTITGSMSYSQNFSTGLSDLKLPVMNVAINQFYLFKPKTGVRQGLLENITVNTGLNFNNYVQTDAGELFKQPMWDKLQTGLKNNISLGTNTTLAKYFTFSISANIDNALTTKTLTRFYNPLDNKVEDVLNKKIAGYSSFSTSASLQTVLYGMLNFKKGSTIQAIRHMVTPQIGFSYAPDFSAASFGYYKNYYNDRGEMTQYSIFDRGIVGSPSSHLVQAMTISIGNNLEMKVNSKKDSTGVKKLKIFETLNFNTSYNFAAPSHKWSMFQFSGQTTLFEKLNINSSLTLEPYQILFAPGENTGIRTENFGHFSVQGFNAQLSYPLSSELFKGKEKTDLAKKYPTKGEIRNENYYFDDDHYSRFEQPWTLNVNAQYSYTKSLTRFGNKMASVGLDGNIKLTPYWNLNGNLYYDVVTKEIANTRIGISRDQRSFTINFNWIPFGQYKVYDFFIGIKANILRDALKYKDNSITQPNAPF</sequence>
<protein>
    <submittedName>
        <fullName evidence="3">LPS-assembly protein LptD</fullName>
    </submittedName>
</protein>
<dbReference type="PANTHER" id="PTHR30189">
    <property type="entry name" value="LPS-ASSEMBLY PROTEIN"/>
    <property type="match status" value="1"/>
</dbReference>
<reference evidence="3 4" key="1">
    <citation type="submission" date="2022-03" db="EMBL/GenBank/DDBJ databases">
        <title>Chryseobacterium sp. isolated from particulate matters in swine house.</title>
        <authorList>
            <person name="Won M."/>
            <person name="Kim S.-J."/>
            <person name="Kwon S.-W."/>
        </authorList>
    </citation>
    <scope>NUCLEOTIDE SEQUENCE [LARGE SCALE GENOMIC DNA]</scope>
    <source>
        <strain evidence="3 4">SC2-2</strain>
    </source>
</reference>
<keyword evidence="1" id="KW-0812">Transmembrane</keyword>
<organism evidence="3 4">
    <name type="scientific">Chryseobacterium suipulveris</name>
    <dbReference type="NCBI Taxonomy" id="2929800"/>
    <lineage>
        <taxon>Bacteria</taxon>
        <taxon>Pseudomonadati</taxon>
        <taxon>Bacteroidota</taxon>
        <taxon>Flavobacteriia</taxon>
        <taxon>Flavobacteriales</taxon>
        <taxon>Weeksellaceae</taxon>
        <taxon>Chryseobacterium group</taxon>
        <taxon>Chryseobacterium</taxon>
    </lineage>
</organism>
<dbReference type="InterPro" id="IPR050218">
    <property type="entry name" value="LptD"/>
</dbReference>
<keyword evidence="4" id="KW-1185">Reference proteome</keyword>
<dbReference type="InterPro" id="IPR045659">
    <property type="entry name" value="LptD_2"/>
</dbReference>
<feature type="transmembrane region" description="Helical" evidence="1">
    <location>
        <begin position="21"/>
        <end position="39"/>
    </location>
</feature>
<dbReference type="Pfam" id="PF19838">
    <property type="entry name" value="LptD_2"/>
    <property type="match status" value="1"/>
</dbReference>
<evidence type="ECO:0000256" key="1">
    <source>
        <dbReference type="SAM" id="Phobius"/>
    </source>
</evidence>
<feature type="domain" description="LPS-assembly protein LptD central" evidence="2">
    <location>
        <begin position="221"/>
        <end position="691"/>
    </location>
</feature>
<name>A0ABY4BNI2_9FLAO</name>
<dbReference type="Proteomes" id="UP000831460">
    <property type="component" value="Chromosome"/>
</dbReference>
<dbReference type="EMBL" id="CP094532">
    <property type="protein sequence ID" value="UOE40747.1"/>
    <property type="molecule type" value="Genomic_DNA"/>
</dbReference>
<dbReference type="PANTHER" id="PTHR30189:SF1">
    <property type="entry name" value="LPS-ASSEMBLY PROTEIN LPTD"/>
    <property type="match status" value="1"/>
</dbReference>
<proteinExistence type="predicted"/>